<dbReference type="Gene3D" id="3.40.50.1820">
    <property type="entry name" value="alpha/beta hydrolase"/>
    <property type="match status" value="1"/>
</dbReference>
<organism evidence="11 12">
    <name type="scientific">Centaurea solstitialis</name>
    <name type="common">yellow star-thistle</name>
    <dbReference type="NCBI Taxonomy" id="347529"/>
    <lineage>
        <taxon>Eukaryota</taxon>
        <taxon>Viridiplantae</taxon>
        <taxon>Streptophyta</taxon>
        <taxon>Embryophyta</taxon>
        <taxon>Tracheophyta</taxon>
        <taxon>Spermatophyta</taxon>
        <taxon>Magnoliopsida</taxon>
        <taxon>eudicotyledons</taxon>
        <taxon>Gunneridae</taxon>
        <taxon>Pentapetalae</taxon>
        <taxon>asterids</taxon>
        <taxon>campanulids</taxon>
        <taxon>Asterales</taxon>
        <taxon>Asteraceae</taxon>
        <taxon>Carduoideae</taxon>
        <taxon>Cardueae</taxon>
        <taxon>Centaureinae</taxon>
        <taxon>Centaurea</taxon>
    </lineage>
</organism>
<dbReference type="EMBL" id="JARYMX010000008">
    <property type="protein sequence ID" value="KAJ9537951.1"/>
    <property type="molecule type" value="Genomic_DNA"/>
</dbReference>
<dbReference type="SUPFAM" id="SSF53474">
    <property type="entry name" value="alpha/beta-Hydrolases"/>
    <property type="match status" value="1"/>
</dbReference>
<dbReference type="InterPro" id="IPR029058">
    <property type="entry name" value="AB_hydrolase_fold"/>
</dbReference>
<feature type="active site" description="Nucleophile" evidence="8">
    <location>
        <position position="182"/>
    </location>
</feature>
<keyword evidence="3 7" id="KW-0378">Hydrolase</keyword>
<feature type="active site" description="Charge relay system" evidence="8">
    <location>
        <position position="377"/>
    </location>
</feature>
<evidence type="ECO:0000256" key="5">
    <source>
        <dbReference type="ARBA" id="ARBA00023098"/>
    </source>
</evidence>
<protein>
    <recommendedName>
        <fullName evidence="7">Lipase</fullName>
    </recommendedName>
</protein>
<dbReference type="GO" id="GO:0016042">
    <property type="term" value="P:lipid catabolic process"/>
    <property type="evidence" value="ECO:0007669"/>
    <property type="project" value="UniProtKB-KW"/>
</dbReference>
<evidence type="ECO:0000256" key="3">
    <source>
        <dbReference type="ARBA" id="ARBA00022801"/>
    </source>
</evidence>
<feature type="chain" id="PRO_5041362743" description="Lipase" evidence="9">
    <location>
        <begin position="27"/>
        <end position="436"/>
    </location>
</feature>
<proteinExistence type="inferred from homology"/>
<dbReference type="PANTHER" id="PTHR11005">
    <property type="entry name" value="LYSOSOMAL ACID LIPASE-RELATED"/>
    <property type="match status" value="1"/>
</dbReference>
<evidence type="ECO:0000259" key="10">
    <source>
        <dbReference type="Pfam" id="PF04083"/>
    </source>
</evidence>
<evidence type="ECO:0000313" key="11">
    <source>
        <dbReference type="EMBL" id="KAJ9537951.1"/>
    </source>
</evidence>
<dbReference type="FunFam" id="3.40.50.1820:FF:000057">
    <property type="entry name" value="Lipase"/>
    <property type="match status" value="1"/>
</dbReference>
<evidence type="ECO:0000256" key="9">
    <source>
        <dbReference type="SAM" id="SignalP"/>
    </source>
</evidence>
<dbReference type="InterPro" id="IPR006693">
    <property type="entry name" value="AB_hydrolase_lipase"/>
</dbReference>
<accession>A0AA38W7E9</accession>
<dbReference type="Proteomes" id="UP001172457">
    <property type="component" value="Chromosome 8"/>
</dbReference>
<evidence type="ECO:0000256" key="1">
    <source>
        <dbReference type="ARBA" id="ARBA00010701"/>
    </source>
</evidence>
<keyword evidence="6" id="KW-0325">Glycoprotein</keyword>
<gene>
    <name evidence="11" type="ORF">OSB04_030684</name>
</gene>
<dbReference type="GO" id="GO:0016788">
    <property type="term" value="F:hydrolase activity, acting on ester bonds"/>
    <property type="evidence" value="ECO:0007669"/>
    <property type="project" value="InterPro"/>
</dbReference>
<evidence type="ECO:0000256" key="8">
    <source>
        <dbReference type="PIRSR" id="PIRSR000862-1"/>
    </source>
</evidence>
<keyword evidence="5" id="KW-0443">Lipid metabolism</keyword>
<evidence type="ECO:0000313" key="12">
    <source>
        <dbReference type="Proteomes" id="UP001172457"/>
    </source>
</evidence>
<comment type="similarity">
    <text evidence="1 7">Belongs to the AB hydrolase superfamily. Lipase family.</text>
</comment>
<dbReference type="InterPro" id="IPR025483">
    <property type="entry name" value="Lipase_euk"/>
</dbReference>
<dbReference type="PIRSF" id="PIRSF000862">
    <property type="entry name" value="Steryl_ester_lip"/>
    <property type="match status" value="1"/>
</dbReference>
<evidence type="ECO:0000256" key="2">
    <source>
        <dbReference type="ARBA" id="ARBA00022729"/>
    </source>
</evidence>
<feature type="domain" description="Partial AB-hydrolase lipase" evidence="10">
    <location>
        <begin position="50"/>
        <end position="107"/>
    </location>
</feature>
<evidence type="ECO:0000256" key="4">
    <source>
        <dbReference type="ARBA" id="ARBA00022963"/>
    </source>
</evidence>
<keyword evidence="4 7" id="KW-0442">Lipid degradation</keyword>
<sequence length="436" mass="48863">MATSVLQTLLLLLVVIALSLCISSSAQNLTVVDSFIEHRQSYDGGLCVNLVEPAGYACSEHTIQTKDGFLLGLQRVSSSIVNLELQRGPPVLLLHGLFMGGDAWFMDSAKESLGFILADHGFDVWVGNVRGTKWCHGHVSLSERDKDFWDWSWQELALYDLEAMLSYIKSETSSKVFVVGHSQGTIMSLAAFTQPDIANMVEAAALLSPISYLDHITSKFVLNLVHMRLDEALGLLGIHQLNLKRFLAFHIIFFFEFTMPCHIDDEIYAVYSDVLTNIMDLACDGHVDCADMLASITGENCCFNSSRVDFYLEYEPHPSSLKNLKHLFQMIRKGTFARYDYGTLKNVLQYGQTKPPSFDLSDIPESLPIWMAYGGNDALGDVIDVHHTLNELPSKPNVLFLEDYGHIDFLLSTRAYEDLYDNMIRFFRSCGTSSSS</sequence>
<reference evidence="11" key="1">
    <citation type="submission" date="2023-03" db="EMBL/GenBank/DDBJ databases">
        <title>Chromosome-scale reference genome and RAD-based genetic map of yellow starthistle (Centaurea solstitialis) reveal putative structural variation and QTLs associated with invader traits.</title>
        <authorList>
            <person name="Reatini B."/>
            <person name="Cang F.A."/>
            <person name="Jiang Q."/>
            <person name="Mckibben M.T.W."/>
            <person name="Barker M.S."/>
            <person name="Rieseberg L.H."/>
            <person name="Dlugosch K.M."/>
        </authorList>
    </citation>
    <scope>NUCLEOTIDE SEQUENCE</scope>
    <source>
        <strain evidence="11">CAN-66</strain>
        <tissue evidence="11">Leaf</tissue>
    </source>
</reference>
<dbReference type="AlphaFoldDB" id="A0AA38W7E9"/>
<comment type="caution">
    <text evidence="11">The sequence shown here is derived from an EMBL/GenBank/DDBJ whole genome shotgun (WGS) entry which is preliminary data.</text>
</comment>
<name>A0AA38W7E9_9ASTR</name>
<evidence type="ECO:0000256" key="7">
    <source>
        <dbReference type="PIRNR" id="PIRNR000862"/>
    </source>
</evidence>
<keyword evidence="2 9" id="KW-0732">Signal</keyword>
<keyword evidence="12" id="KW-1185">Reference proteome</keyword>
<feature type="signal peptide" evidence="9">
    <location>
        <begin position="1"/>
        <end position="26"/>
    </location>
</feature>
<feature type="active site" description="Charge relay system" evidence="8">
    <location>
        <position position="406"/>
    </location>
</feature>
<evidence type="ECO:0000256" key="6">
    <source>
        <dbReference type="ARBA" id="ARBA00023180"/>
    </source>
</evidence>
<dbReference type="Pfam" id="PF04083">
    <property type="entry name" value="Abhydro_lipase"/>
    <property type="match status" value="1"/>
</dbReference>